<accession>A0A0X9ZF48</accession>
<proteinExistence type="predicted"/>
<reference evidence="1" key="1">
    <citation type="journal article" date="2015" name="J. Gen. Virol.">
        <title>Evidence of widespread natural recombination among field isolates of equine herpesvirus 4 but not among field isolates of equine herpesvirus 1.</title>
        <authorList>
            <person name="Vaz P.K."/>
            <person name="Horsington J."/>
            <person name="Hartley C.A."/>
            <person name="Browning G.F."/>
            <person name="Ficorilli N.P."/>
            <person name="Studdert M.J."/>
            <person name="Gilkerson J.R."/>
            <person name="Devlin J.M."/>
        </authorList>
    </citation>
    <scope>NUCLEOTIDE SEQUENCE</scope>
    <source>
        <strain evidence="1">2222-03</strain>
    </source>
</reference>
<evidence type="ECO:0000313" key="1">
    <source>
        <dbReference type="EMBL" id="AMB15330.1"/>
    </source>
</evidence>
<name>A0A0X9ZF48_9ALPH</name>
<protein>
    <submittedName>
        <fullName evidence="1">Putative membrane protein</fullName>
    </submittedName>
</protein>
<sequence>MSSNSDNT</sequence>
<dbReference type="EMBL" id="KT324727">
    <property type="protein sequence ID" value="AMB15330.1"/>
    <property type="molecule type" value="Genomic_DNA"/>
</dbReference>
<organism evidence="1">
    <name type="scientific">Equid alphaherpesvirus 1</name>
    <name type="common">Equine herpesvirus 1</name>
    <dbReference type="NCBI Taxonomy" id="10326"/>
    <lineage>
        <taxon>Viruses</taxon>
        <taxon>Duplodnaviria</taxon>
        <taxon>Heunggongvirae</taxon>
        <taxon>Peploviricota</taxon>
        <taxon>Herviviricetes</taxon>
        <taxon>Herpesvirales</taxon>
        <taxon>Orthoherpesviridae</taxon>
        <taxon>Alphaherpesvirinae</taxon>
        <taxon>Varicellovirus</taxon>
        <taxon>Varicellovirus equidalpha1</taxon>
    </lineage>
</organism>